<dbReference type="Pfam" id="PF20149">
    <property type="entry name" value="DUF6532"/>
    <property type="match status" value="1"/>
</dbReference>
<proteinExistence type="predicted"/>
<dbReference type="EMBL" id="JAACJM010000063">
    <property type="protein sequence ID" value="KAF5353618.1"/>
    <property type="molecule type" value="Genomic_DNA"/>
</dbReference>
<dbReference type="InterPro" id="IPR045341">
    <property type="entry name" value="DUF6532"/>
</dbReference>
<organism evidence="2 3">
    <name type="scientific">Tetrapyrgos nigripes</name>
    <dbReference type="NCBI Taxonomy" id="182062"/>
    <lineage>
        <taxon>Eukaryota</taxon>
        <taxon>Fungi</taxon>
        <taxon>Dikarya</taxon>
        <taxon>Basidiomycota</taxon>
        <taxon>Agaricomycotina</taxon>
        <taxon>Agaricomycetes</taxon>
        <taxon>Agaricomycetidae</taxon>
        <taxon>Agaricales</taxon>
        <taxon>Marasmiineae</taxon>
        <taxon>Marasmiaceae</taxon>
        <taxon>Tetrapyrgos</taxon>
    </lineage>
</organism>
<reference evidence="2 3" key="1">
    <citation type="journal article" date="2020" name="ISME J.">
        <title>Uncovering the hidden diversity of litter-decomposition mechanisms in mushroom-forming fungi.</title>
        <authorList>
            <person name="Floudas D."/>
            <person name="Bentzer J."/>
            <person name="Ahren D."/>
            <person name="Johansson T."/>
            <person name="Persson P."/>
            <person name="Tunlid A."/>
        </authorList>
    </citation>
    <scope>NUCLEOTIDE SEQUENCE [LARGE SCALE GENOMIC DNA]</scope>
    <source>
        <strain evidence="2 3">CBS 291.85</strain>
    </source>
</reference>
<dbReference type="AlphaFoldDB" id="A0A8H5D6H0"/>
<gene>
    <name evidence="2" type="ORF">D9758_013765</name>
</gene>
<dbReference type="Proteomes" id="UP000559256">
    <property type="component" value="Unassembled WGS sequence"/>
</dbReference>
<name>A0A8H5D6H0_9AGAR</name>
<evidence type="ECO:0000259" key="1">
    <source>
        <dbReference type="Pfam" id="PF20149"/>
    </source>
</evidence>
<sequence>MIGSQDNRESIVRVFQVIFRYLEAWFPTGPSASKSLTDVTPLAGAKRLIASDWLAIVEMILYYNEVAAHFCDDLTDLDNFIRISKPPTKEIVAFLVRVDNKSRNAGIAARKVLQALDRMERQIIKMQSGLEQQASNMKSPTLFTAPRLNALTSPSSVIHRPSAESHSRMCPREGSTFSDGDILQTLSTRIKIFIPHLQFSWSQVRGYLSQIKGFLRKDDLSSIPSLIQKIFDMIRKLQVFYPVVSQKPTELLWVQKHLVACAHQISKIWRSNEPYYHPAVIDTLKAAFWTDSQNHTCLGKKYINYFGSTIDDDDAKEVPMAMLGLVDVMTVCAFRSRANSALRVSAVTENYVALSRRVFPSAITCNRYISPNTHTESKGSAG</sequence>
<evidence type="ECO:0000313" key="3">
    <source>
        <dbReference type="Proteomes" id="UP000559256"/>
    </source>
</evidence>
<comment type="caution">
    <text evidence="2">The sequence shown here is derived from an EMBL/GenBank/DDBJ whole genome shotgun (WGS) entry which is preliminary data.</text>
</comment>
<evidence type="ECO:0000313" key="2">
    <source>
        <dbReference type="EMBL" id="KAF5353618.1"/>
    </source>
</evidence>
<keyword evidence="3" id="KW-1185">Reference proteome</keyword>
<protein>
    <recommendedName>
        <fullName evidence="1">DUF6532 domain-containing protein</fullName>
    </recommendedName>
</protein>
<dbReference type="OrthoDB" id="3225557at2759"/>
<accession>A0A8H5D6H0</accession>
<feature type="domain" description="DUF6532" evidence="1">
    <location>
        <begin position="269"/>
        <end position="334"/>
    </location>
</feature>